<reference evidence="1" key="1">
    <citation type="submission" date="2022-10" db="EMBL/GenBank/DDBJ databases">
        <title>Chitiniphilus purpureus sp. nov., a novel chitin-degrading bacterium isolated from crawfish pond sediment.</title>
        <authorList>
            <person name="Li K."/>
        </authorList>
    </citation>
    <scope>NUCLEOTIDE SEQUENCE</scope>
    <source>
        <strain evidence="1">CD1</strain>
    </source>
</reference>
<keyword evidence="2" id="KW-1185">Reference proteome</keyword>
<sequence>METDKPVWVRMLPGERAAFDALNAQAGYSNAEFGRQMLVKGLRAEAEARGLSGLLECLA</sequence>
<name>A0ABY6DQV5_9NEIS</name>
<dbReference type="RefSeq" id="WP_263126087.1">
    <property type="nucleotide sequence ID" value="NZ_CP106753.1"/>
</dbReference>
<gene>
    <name evidence="1" type="ORF">N8I74_06685</name>
</gene>
<dbReference type="EMBL" id="CP106753">
    <property type="protein sequence ID" value="UXY16702.1"/>
    <property type="molecule type" value="Genomic_DNA"/>
</dbReference>
<evidence type="ECO:0008006" key="3">
    <source>
        <dbReference type="Google" id="ProtNLM"/>
    </source>
</evidence>
<dbReference type="Proteomes" id="UP001061302">
    <property type="component" value="Chromosome"/>
</dbReference>
<evidence type="ECO:0000313" key="1">
    <source>
        <dbReference type="EMBL" id="UXY16702.1"/>
    </source>
</evidence>
<protein>
    <recommendedName>
        <fullName evidence="3">CopG family transcriptional regulator</fullName>
    </recommendedName>
</protein>
<proteinExistence type="predicted"/>
<organism evidence="1 2">
    <name type="scientific">Chitiniphilus purpureus</name>
    <dbReference type="NCBI Taxonomy" id="2981137"/>
    <lineage>
        <taxon>Bacteria</taxon>
        <taxon>Pseudomonadati</taxon>
        <taxon>Pseudomonadota</taxon>
        <taxon>Betaproteobacteria</taxon>
        <taxon>Neisseriales</taxon>
        <taxon>Chitinibacteraceae</taxon>
        <taxon>Chitiniphilus</taxon>
    </lineage>
</organism>
<evidence type="ECO:0000313" key="2">
    <source>
        <dbReference type="Proteomes" id="UP001061302"/>
    </source>
</evidence>
<accession>A0ABY6DQV5</accession>